<accession>A0A0J6VVB4</accession>
<name>A0A0J6VVB4_9MYCO</name>
<organism evidence="1 2">
    <name type="scientific">Mycolicibacterium chlorophenolicum</name>
    <dbReference type="NCBI Taxonomy" id="37916"/>
    <lineage>
        <taxon>Bacteria</taxon>
        <taxon>Bacillati</taxon>
        <taxon>Actinomycetota</taxon>
        <taxon>Actinomycetes</taxon>
        <taxon>Mycobacteriales</taxon>
        <taxon>Mycobacteriaceae</taxon>
        <taxon>Mycolicibacterium</taxon>
    </lineage>
</organism>
<dbReference type="STRING" id="37916.MCHLDSM_03784"/>
<keyword evidence="2" id="KW-1185">Reference proteome</keyword>
<reference evidence="1 2" key="1">
    <citation type="journal article" date="2015" name="Genome Biol. Evol.">
        <title>Characterization of Three Mycobacterium spp. with Potential Use in Bioremediation by Genome Sequencing and Comparative Genomics.</title>
        <authorList>
            <person name="Das S."/>
            <person name="Pettersson B.M."/>
            <person name="Behra P.R."/>
            <person name="Ramesh M."/>
            <person name="Dasgupta S."/>
            <person name="Bhattacharya A."/>
            <person name="Kirsebom L.A."/>
        </authorList>
    </citation>
    <scope>NUCLEOTIDE SEQUENCE [LARGE SCALE GENOMIC DNA]</scope>
    <source>
        <strain evidence="1 2">DSM 43826</strain>
    </source>
</reference>
<proteinExistence type="predicted"/>
<sequence length="248" mass="26698">MKLRFADQTFSFELLRAASYGLSGGSEIGEVLATAKQIQEGDFDSWHRAWHDTASRIEALAEHSLHQKHCLSAGQAYLRASNYYRAAEFFLAPDDPRRNTTSEGSRTTFWKFLEASGLCVERVRITYEGTTLPGYLYRVDDSEMPRPTLLSVGGFDSTGEELVMLQDIRIALNPRWGSGLFSWAAAGDAAGLVVPGGVDGEVADELAGGGVDDPDVEVVDEHQNAGSGVGAADADVVQLAVDAQGEVP</sequence>
<dbReference type="AlphaFoldDB" id="A0A0J6VVB4"/>
<dbReference type="Proteomes" id="UP000036513">
    <property type="component" value="Unassembled WGS sequence"/>
</dbReference>
<gene>
    <name evidence="1" type="ORF">MCHLDSM_03784</name>
</gene>
<dbReference type="RefSeq" id="WP_053083019.1">
    <property type="nucleotide sequence ID" value="NZ_JYNL01000039.1"/>
</dbReference>
<dbReference type="InterPro" id="IPR029058">
    <property type="entry name" value="AB_hydrolase_fold"/>
</dbReference>
<dbReference type="SUPFAM" id="SSF53474">
    <property type="entry name" value="alpha/beta-Hydrolases"/>
    <property type="match status" value="1"/>
</dbReference>
<dbReference type="EMBL" id="JYNL01000039">
    <property type="protein sequence ID" value="KMO73438.1"/>
    <property type="molecule type" value="Genomic_DNA"/>
</dbReference>
<evidence type="ECO:0000313" key="1">
    <source>
        <dbReference type="EMBL" id="KMO73438.1"/>
    </source>
</evidence>
<dbReference type="Gene3D" id="3.40.50.1820">
    <property type="entry name" value="alpha/beta hydrolase"/>
    <property type="match status" value="1"/>
</dbReference>
<dbReference type="SMR" id="A0A0J6VVB4"/>
<comment type="caution">
    <text evidence="1">The sequence shown here is derived from an EMBL/GenBank/DDBJ whole genome shotgun (WGS) entry which is preliminary data.</text>
</comment>
<evidence type="ECO:0000313" key="2">
    <source>
        <dbReference type="Proteomes" id="UP000036513"/>
    </source>
</evidence>
<protein>
    <submittedName>
        <fullName evidence="1">Uncharacterized protein</fullName>
    </submittedName>
</protein>
<dbReference type="Gene3D" id="1.20.1440.110">
    <property type="entry name" value="acylaminoacyl peptidase"/>
    <property type="match status" value="1"/>
</dbReference>
<dbReference type="PATRIC" id="fig|37916.4.peg.3731"/>